<reference evidence="1 2" key="1">
    <citation type="submission" date="2021-01" db="EMBL/GenBank/DDBJ databases">
        <title>FDA dAtabase for Regulatory Grade micrObial Sequences (FDA-ARGOS): Supporting development and validation of Infectious Disease Dx tests.</title>
        <authorList>
            <person name="Sproer C."/>
            <person name="Gronow S."/>
            <person name="Severitt S."/>
            <person name="Schroder I."/>
            <person name="Tallon L."/>
            <person name="Sadzewicz L."/>
            <person name="Zhao X."/>
            <person name="Boylan J."/>
            <person name="Ott S."/>
            <person name="Bowen H."/>
            <person name="Vavikolanu K."/>
            <person name="Mehta A."/>
            <person name="Aluvathingal J."/>
            <person name="Nadendla S."/>
            <person name="Lowell S."/>
            <person name="Myers T."/>
            <person name="Yan Y."/>
            <person name="Sichtig H."/>
        </authorList>
    </citation>
    <scope>NUCLEOTIDE SEQUENCE [LARGE SCALE GENOMIC DNA]</scope>
    <source>
        <strain evidence="1 2">FDAARGOS_1131</strain>
    </source>
</reference>
<accession>A0A9Q6Z2R4</accession>
<name>A0A9Q6Z2R4_MYROD</name>
<gene>
    <name evidence="1" type="ORF">I6I88_13060</name>
</gene>
<dbReference type="AlphaFoldDB" id="A0A9Q6Z2R4"/>
<sequence length="160" mass="18660">MKYIYILISLIVLNGCTKNNNDDNLSTNVDLGFKIEYKNKRGEDLLNPLTPEAWKTDEITIFAMDEDGNSISIADEKTSHFVTMMEERGQKKYFIWFIYNYFSNDRTKSIVYIALPNGDTDKIEVHAKRGKNSFVKDKLFYNDVVVWDQSHHDDCITIIK</sequence>
<dbReference type="OrthoDB" id="1201186at2"/>
<dbReference type="EMBL" id="CP068108">
    <property type="protein sequence ID" value="QQT99137.1"/>
    <property type="molecule type" value="Genomic_DNA"/>
</dbReference>
<dbReference type="GeneID" id="93528598"/>
<dbReference type="RefSeq" id="WP_002986851.1">
    <property type="nucleotide sequence ID" value="NZ_CP068108.1"/>
</dbReference>
<protein>
    <submittedName>
        <fullName evidence="1">Uncharacterized protein</fullName>
    </submittedName>
</protein>
<organism evidence="1 2">
    <name type="scientific">Myroides odoratus</name>
    <name type="common">Flavobacterium odoratum</name>
    <dbReference type="NCBI Taxonomy" id="256"/>
    <lineage>
        <taxon>Bacteria</taxon>
        <taxon>Pseudomonadati</taxon>
        <taxon>Bacteroidota</taxon>
        <taxon>Flavobacteriia</taxon>
        <taxon>Flavobacteriales</taxon>
        <taxon>Flavobacteriaceae</taxon>
        <taxon>Myroides</taxon>
    </lineage>
</organism>
<proteinExistence type="predicted"/>
<evidence type="ECO:0000313" key="1">
    <source>
        <dbReference type="EMBL" id="QQT99137.1"/>
    </source>
</evidence>
<dbReference type="Proteomes" id="UP000596202">
    <property type="component" value="Chromosome"/>
</dbReference>
<evidence type="ECO:0000313" key="2">
    <source>
        <dbReference type="Proteomes" id="UP000596202"/>
    </source>
</evidence>